<name>A0ACB9WG55_CHAAC</name>
<dbReference type="EMBL" id="CM043806">
    <property type="protein sequence ID" value="KAI4812484.1"/>
    <property type="molecule type" value="Genomic_DNA"/>
</dbReference>
<reference evidence="1" key="1">
    <citation type="submission" date="2022-05" db="EMBL/GenBank/DDBJ databases">
        <title>Chromosome-level genome of Chaenocephalus aceratus.</title>
        <authorList>
            <person name="Park H."/>
        </authorList>
    </citation>
    <scope>NUCLEOTIDE SEQUENCE</scope>
    <source>
        <strain evidence="1">KU_202001</strain>
    </source>
</reference>
<sequence>MTAVGELVLVLGLLVSAHCEVRARDPEDAEDAEEQGGRGGGGGGGGEVYPAFIDRLLPGVTETPPLGDGGNYPARTGNWCAFVQRHLVSRAVVCGTEKYTIESRSPCPSRTPDCHLIMYKLSSRPLYRQKQQIVSALLWRCCPGHGGPDCEDTDPDAQQDPGSSAPIGGSEPVRTELHAPGVQAQLQQQRSDPNREQNDYQDPLVHHNHQHHRENPNHQDHRENQNHQDHQKKEEYQHHQDNRENEKDKDLQDLQDLQNLYDKQYQQTNSTTPPPLDQDQDYQKQDEHQNHQEDSDNQKVQDLQDLYEQQEQQTDSTTPPPLDPDQNHTSPPAADPNYLHHHRETEHFRPDELDAPSTPSTPQMVALILSQLQPLLQGFNRSLELLTRQVGDLARDVAQLKSFPLRDEMLAEPLYNPGLDEAAEQRLEAKLEDHIREVQRQLEDQRSHMEHRLHSQHAMLHYNLTKFKTDIDVKLKRNQKMLQVSLQAMNATLTELKLDQDLDQDLYQDLDQDQDLPPPPSMSTRRPLMQSSDTAALWKTVERLDNMVVNNTVKVVGLLEDVEAASGGIQQLWRKNKDLETLINQTARDGQVKFMMTGLEVEAARETVLQRVGEMEGNLSLQGARLQENNVDVDYLFEVYNSQNATTGCDCTGLQDAVRHLERGVANVTELANENRVALEEEGDVEAGQWWGDWGPAVEALQRGLQQVKESMSSEQIHSRALEVNVTRIRSSLTETQAEVSALQEEDERLVEEQQRLSASFKSLLTDAIRHSDVLELLLGEEVMEFLEWPVQDQEAHSIPSLKEQLRVLQEQLGGRSKAGMVSDQPSSSSSSSHPLPEMRSSSSGSGARERQQLLLQPGGDGGDLWKLEQRVEELGLKLLSLQEEREAPPAGVEAKLQAEVQWLRRGLEEHLKVFKNVFSNADVLMSSDASLQLDQLWHLLKEKQGRKERKRGGHERSRREDSVVAPDPSSLSGASLLIVAGSPRSVSGVLVFETSLNRDQVYSDSGVFTAPQSGVYLFSLTLDLRPGPTQVMLRRGAAGGVPMSLHRRGGGTEGPVTSAMVLSLRRGEEVRLEIKEGSLRESRDTVFNVLLLHQTT</sequence>
<organism evidence="1 2">
    <name type="scientific">Chaenocephalus aceratus</name>
    <name type="common">Blackfin icefish</name>
    <name type="synonym">Chaenichthys aceratus</name>
    <dbReference type="NCBI Taxonomy" id="36190"/>
    <lineage>
        <taxon>Eukaryota</taxon>
        <taxon>Metazoa</taxon>
        <taxon>Chordata</taxon>
        <taxon>Craniata</taxon>
        <taxon>Vertebrata</taxon>
        <taxon>Euteleostomi</taxon>
        <taxon>Actinopterygii</taxon>
        <taxon>Neopterygii</taxon>
        <taxon>Teleostei</taxon>
        <taxon>Neoteleostei</taxon>
        <taxon>Acanthomorphata</taxon>
        <taxon>Eupercaria</taxon>
        <taxon>Perciformes</taxon>
        <taxon>Notothenioidei</taxon>
        <taxon>Channichthyidae</taxon>
        <taxon>Chaenocephalus</taxon>
    </lineage>
</organism>
<dbReference type="Proteomes" id="UP001057452">
    <property type="component" value="Chromosome 22"/>
</dbReference>
<comment type="caution">
    <text evidence="1">The sequence shown here is derived from an EMBL/GenBank/DDBJ whole genome shotgun (WGS) entry which is preliminary data.</text>
</comment>
<keyword evidence="2" id="KW-1185">Reference proteome</keyword>
<protein>
    <submittedName>
        <fullName evidence="1">Uncharacterized protein</fullName>
    </submittedName>
</protein>
<gene>
    <name evidence="1" type="ORF">KUCAC02_023870</name>
</gene>
<evidence type="ECO:0000313" key="1">
    <source>
        <dbReference type="EMBL" id="KAI4812484.1"/>
    </source>
</evidence>
<proteinExistence type="predicted"/>
<accession>A0ACB9WG55</accession>
<evidence type="ECO:0000313" key="2">
    <source>
        <dbReference type="Proteomes" id="UP001057452"/>
    </source>
</evidence>